<sequence length="137" mass="15716">MVATGNDGRLSHRVRAVLRHYIDHSGADEDAAHEIYHDDAVLEFPQSGERFEGVANFREWRRAYPADVDLEVVRVRGGGDAWVAELRIRYDGGEWRPAVDILEFRGDRVARETIYVTEPFPAPEWRSRWRAAPGRDG</sequence>
<dbReference type="InterPro" id="IPR037401">
    <property type="entry name" value="SnoaL-like"/>
</dbReference>
<accession>A0A1C4TXE3</accession>
<feature type="domain" description="SnoaL-like" evidence="1">
    <location>
        <begin position="27"/>
        <end position="111"/>
    </location>
</feature>
<protein>
    <submittedName>
        <fullName evidence="2">SnoaL-like domain-containing protein</fullName>
    </submittedName>
</protein>
<gene>
    <name evidence="2" type="ORF">GA0070214_10184</name>
</gene>
<dbReference type="Proteomes" id="UP000199629">
    <property type="component" value="Unassembled WGS sequence"/>
</dbReference>
<dbReference type="SUPFAM" id="SSF54427">
    <property type="entry name" value="NTF2-like"/>
    <property type="match status" value="1"/>
</dbReference>
<evidence type="ECO:0000313" key="2">
    <source>
        <dbReference type="EMBL" id="SCE64039.1"/>
    </source>
</evidence>
<proteinExistence type="predicted"/>
<dbReference type="EMBL" id="FMCS01000001">
    <property type="protein sequence ID" value="SCE64039.1"/>
    <property type="molecule type" value="Genomic_DNA"/>
</dbReference>
<name>A0A1C4TXE3_9ACTN</name>
<evidence type="ECO:0000259" key="1">
    <source>
        <dbReference type="Pfam" id="PF12680"/>
    </source>
</evidence>
<dbReference type="InterPro" id="IPR032710">
    <property type="entry name" value="NTF2-like_dom_sf"/>
</dbReference>
<dbReference type="Pfam" id="PF12680">
    <property type="entry name" value="SnoaL_2"/>
    <property type="match status" value="1"/>
</dbReference>
<keyword evidence="3" id="KW-1185">Reference proteome</keyword>
<evidence type="ECO:0000313" key="3">
    <source>
        <dbReference type="Proteomes" id="UP000199629"/>
    </source>
</evidence>
<dbReference type="Gene3D" id="3.10.450.50">
    <property type="match status" value="1"/>
</dbReference>
<organism evidence="2 3">
    <name type="scientific">Micromonospora chaiyaphumensis</name>
    <dbReference type="NCBI Taxonomy" id="307119"/>
    <lineage>
        <taxon>Bacteria</taxon>
        <taxon>Bacillati</taxon>
        <taxon>Actinomycetota</taxon>
        <taxon>Actinomycetes</taxon>
        <taxon>Micromonosporales</taxon>
        <taxon>Micromonosporaceae</taxon>
        <taxon>Micromonospora</taxon>
    </lineage>
</organism>
<dbReference type="AlphaFoldDB" id="A0A1C4TXE3"/>
<reference evidence="3" key="1">
    <citation type="submission" date="2016-06" db="EMBL/GenBank/DDBJ databases">
        <authorList>
            <person name="Varghese N."/>
            <person name="Submissions Spin"/>
        </authorList>
    </citation>
    <scope>NUCLEOTIDE SEQUENCE [LARGE SCALE GENOMIC DNA]</scope>
    <source>
        <strain evidence="3">DSM 45246</strain>
    </source>
</reference>